<keyword evidence="2" id="KW-1133">Transmembrane helix</keyword>
<feature type="compositionally biased region" description="Low complexity" evidence="1">
    <location>
        <begin position="100"/>
        <end position="143"/>
    </location>
</feature>
<keyword evidence="4" id="KW-1185">Reference proteome</keyword>
<feature type="compositionally biased region" description="Low complexity" evidence="1">
    <location>
        <begin position="173"/>
        <end position="182"/>
    </location>
</feature>
<keyword evidence="2" id="KW-0812">Transmembrane</keyword>
<evidence type="ECO:0000256" key="1">
    <source>
        <dbReference type="SAM" id="MobiDB-lite"/>
    </source>
</evidence>
<protein>
    <submittedName>
        <fullName evidence="3">Uncharacterized protein</fullName>
    </submittedName>
</protein>
<keyword evidence="2" id="KW-0472">Membrane</keyword>
<accession>A0A9X2NKW8</accession>
<evidence type="ECO:0000256" key="2">
    <source>
        <dbReference type="SAM" id="Phobius"/>
    </source>
</evidence>
<sequence length="182" mass="18787">MKRIIVSIVVVLFGAMAIVGGVLKLDDTTARCDGRIMVSGDECVTTNAAGDETGRKSVDEQRKSAQGGNWVAIGAGALIVIFGTKSLITGIRRRGKQPDVAAAPAWQGAGAAPPVPGQPAAGPQGWNQPQQAGWQQPQAWQQAPPVPGQPVPPVPGQPVPPPVPGQPAPPGYPQQGWGPPRR</sequence>
<dbReference type="AlphaFoldDB" id="A0A9X2NKW8"/>
<evidence type="ECO:0000313" key="3">
    <source>
        <dbReference type="EMBL" id="MCR6489702.1"/>
    </source>
</evidence>
<gene>
    <name evidence="3" type="ORF">M8542_43520</name>
</gene>
<feature type="compositionally biased region" description="Pro residues" evidence="1">
    <location>
        <begin position="144"/>
        <end position="172"/>
    </location>
</feature>
<feature type="transmembrane region" description="Helical" evidence="2">
    <location>
        <begin position="70"/>
        <end position="88"/>
    </location>
</feature>
<dbReference type="Proteomes" id="UP001144096">
    <property type="component" value="Unassembled WGS sequence"/>
</dbReference>
<reference evidence="3" key="1">
    <citation type="submission" date="2022-06" db="EMBL/GenBank/DDBJ databases">
        <title>Amycolatopsis iheyaensis sp. nov., a new species of the genus Amycolatopsis isolated from soil in Iheya island, Japan.</title>
        <authorList>
            <person name="Ngamcharungchit C."/>
            <person name="Kanto H."/>
            <person name="Take A."/>
            <person name="Intra B."/>
            <person name="Matsumoto A."/>
            <person name="Panbangred W."/>
            <person name="Inahashi Y."/>
        </authorList>
    </citation>
    <scope>NUCLEOTIDE SEQUENCE</scope>
    <source>
        <strain evidence="3">OK19-0408</strain>
    </source>
</reference>
<name>A0A9X2NKW8_9PSEU</name>
<dbReference type="RefSeq" id="WP_257926270.1">
    <property type="nucleotide sequence ID" value="NZ_JAMXQV010000035.1"/>
</dbReference>
<proteinExistence type="predicted"/>
<organism evidence="3 4">
    <name type="scientific">Amycolatopsis iheyensis</name>
    <dbReference type="NCBI Taxonomy" id="2945988"/>
    <lineage>
        <taxon>Bacteria</taxon>
        <taxon>Bacillati</taxon>
        <taxon>Actinomycetota</taxon>
        <taxon>Actinomycetes</taxon>
        <taxon>Pseudonocardiales</taxon>
        <taxon>Pseudonocardiaceae</taxon>
        <taxon>Amycolatopsis</taxon>
    </lineage>
</organism>
<dbReference type="EMBL" id="JAMXQV010000035">
    <property type="protein sequence ID" value="MCR6489702.1"/>
    <property type="molecule type" value="Genomic_DNA"/>
</dbReference>
<evidence type="ECO:0000313" key="4">
    <source>
        <dbReference type="Proteomes" id="UP001144096"/>
    </source>
</evidence>
<feature type="region of interest" description="Disordered" evidence="1">
    <location>
        <begin position="99"/>
        <end position="182"/>
    </location>
</feature>
<comment type="caution">
    <text evidence="3">The sequence shown here is derived from an EMBL/GenBank/DDBJ whole genome shotgun (WGS) entry which is preliminary data.</text>
</comment>